<dbReference type="GO" id="GO:0071973">
    <property type="term" value="P:bacterial-type flagellum-dependent cell motility"/>
    <property type="evidence" value="ECO:0007669"/>
    <property type="project" value="TreeGrafter"/>
</dbReference>
<keyword evidence="11" id="KW-0969">Cilium</keyword>
<keyword evidence="11" id="KW-0966">Cell projection</keyword>
<dbReference type="GO" id="GO:0009424">
    <property type="term" value="C:bacterial-type flagellum hook"/>
    <property type="evidence" value="ECO:0007669"/>
    <property type="project" value="UniProtKB-UniRule"/>
</dbReference>
<evidence type="ECO:0000256" key="8">
    <source>
        <dbReference type="SAM" id="MobiDB-lite"/>
    </source>
</evidence>
<keyword evidence="4 7" id="KW-0175">Coiled coil</keyword>
<keyword evidence="12" id="KW-1185">Reference proteome</keyword>
<evidence type="ECO:0000256" key="4">
    <source>
        <dbReference type="ARBA" id="ARBA00023054"/>
    </source>
</evidence>
<dbReference type="NCBIfam" id="NF005955">
    <property type="entry name" value="PRK08032.1"/>
    <property type="match status" value="1"/>
</dbReference>
<dbReference type="Pfam" id="PF07195">
    <property type="entry name" value="FliD_C"/>
    <property type="match status" value="1"/>
</dbReference>
<comment type="similarity">
    <text evidence="1 7">Belongs to the FliD family.</text>
</comment>
<evidence type="ECO:0000256" key="2">
    <source>
        <dbReference type="ARBA" id="ARBA00011255"/>
    </source>
</evidence>
<keyword evidence="7" id="KW-0964">Secreted</keyword>
<comment type="caution">
    <text evidence="11">The sequence shown here is derived from an EMBL/GenBank/DDBJ whole genome shotgun (WGS) entry which is preliminary data.</text>
</comment>
<dbReference type="RefSeq" id="WP_038021025.1">
    <property type="nucleotide sequence ID" value="NZ_JPKR02000003.1"/>
</dbReference>
<dbReference type="InterPro" id="IPR040026">
    <property type="entry name" value="FliD"/>
</dbReference>
<evidence type="ECO:0000256" key="6">
    <source>
        <dbReference type="ARBA" id="ARBA00025175"/>
    </source>
</evidence>
<accession>A0A095T5V5</accession>
<evidence type="ECO:0000256" key="1">
    <source>
        <dbReference type="ARBA" id="ARBA00009764"/>
    </source>
</evidence>
<protein>
    <recommendedName>
        <fullName evidence="3 7">Flagellar hook-associated protein 2</fullName>
        <shortName evidence="7">HAP2</shortName>
    </recommendedName>
    <alternativeName>
        <fullName evidence="7">Flagellar cap protein</fullName>
    </alternativeName>
</protein>
<evidence type="ECO:0000256" key="3">
    <source>
        <dbReference type="ARBA" id="ARBA00016246"/>
    </source>
</evidence>
<dbReference type="AlphaFoldDB" id="A0A095T5V5"/>
<dbReference type="OrthoDB" id="5980200at2"/>
<keyword evidence="11" id="KW-0282">Flagellum</keyword>
<sequence length="476" mass="49936">MTAISNLDISSNLNLTDLYNNLQAAEQAKLTPITNEATACKNKISAFGQLKSSLQNLQSAIDALTKTTTFNATAVTSNNQSFSASTDSSAIPGQYQVKVTQLATAQSLLSGKISSSDTALGSSDSGSRTLTLQTGQGSPVTITLTDKQTSLDGIVDAINQSGAGINATSIRAADGEYYLSLTAKDTGEGNNISVTVSGDDQLQSVIGYTSTDSSSAMHQTIAGQNAKLTVNGIAIDSKSNTVTNAPSGVTLNLKSVSQSEETLEIGNNTDDTVKAVKDWVTAYNKLQSTIASLTSFSGTATAVTDTTSNGPLIGDGTVRNIQVRLQSMLTQPQQGAYSILAQLGISMDPGVQADGSTGILTIDENKLNDALKSNPQAVIGFFTGDGKTSGFATGMNNTLNDMLSDSVGNKGMLANAIDSLNNNYDDLSKRYDNMQSAIDSTMARYKTQFTQLNKLMSQMDQTKQYLASQFDNSSDK</sequence>
<dbReference type="EMBL" id="JPKR02000003">
    <property type="protein sequence ID" value="KGD71904.1"/>
    <property type="molecule type" value="Genomic_DNA"/>
</dbReference>
<evidence type="ECO:0000313" key="11">
    <source>
        <dbReference type="EMBL" id="KGD71904.1"/>
    </source>
</evidence>
<evidence type="ECO:0000259" key="10">
    <source>
        <dbReference type="Pfam" id="PF07195"/>
    </source>
</evidence>
<comment type="function">
    <text evidence="6">Required for the morphogenesis and for the elongation of the flagellar filament by facilitating polymerization of the flagellin monomers at the tip of growing filament. Forms a capping structure, which prevents flagellin subunits (transported through the central channel of the flagellum) from leaking out without polymerization at the distal end.</text>
</comment>
<gene>
    <name evidence="11" type="ORF">HA49_13835</name>
</gene>
<feature type="compositionally biased region" description="Low complexity" evidence="8">
    <location>
        <begin position="114"/>
        <end position="127"/>
    </location>
</feature>
<proteinExistence type="inferred from homology"/>
<dbReference type="GO" id="GO:0005576">
    <property type="term" value="C:extracellular region"/>
    <property type="evidence" value="ECO:0007669"/>
    <property type="project" value="UniProtKB-SubCell"/>
</dbReference>
<name>A0A095T5V5_9GAMM</name>
<feature type="region of interest" description="Disordered" evidence="8">
    <location>
        <begin position="114"/>
        <end position="134"/>
    </location>
</feature>
<dbReference type="PANTHER" id="PTHR30288:SF0">
    <property type="entry name" value="FLAGELLAR HOOK-ASSOCIATED PROTEIN 2"/>
    <property type="match status" value="1"/>
</dbReference>
<evidence type="ECO:0000256" key="5">
    <source>
        <dbReference type="ARBA" id="ARBA00023143"/>
    </source>
</evidence>
<dbReference type="eggNOG" id="COG1345">
    <property type="taxonomic scope" value="Bacteria"/>
</dbReference>
<comment type="function">
    <text evidence="7">Required for morphogenesis and for the elongation of the flagellar filament by facilitating polymerization of the flagellin monomers at the tip of growing filament. Forms a capping structure, which prevents flagellin subunits (transported through the central channel of the flagellum) from leaking out without polymerization at the distal end.</text>
</comment>
<keyword evidence="5 7" id="KW-0975">Bacterial flagellum</keyword>
<feature type="domain" description="Flagellar hook-associated protein 2 N-terminal" evidence="9">
    <location>
        <begin position="11"/>
        <end position="106"/>
    </location>
</feature>
<feature type="domain" description="Flagellar hook-associated protein 2 C-terminal" evidence="10">
    <location>
        <begin position="223"/>
        <end position="461"/>
    </location>
</feature>
<dbReference type="STRING" id="642227.HA49_13835"/>
<dbReference type="InterPro" id="IPR010809">
    <property type="entry name" value="FliD_C"/>
</dbReference>
<dbReference type="Pfam" id="PF02465">
    <property type="entry name" value="FliD_N"/>
    <property type="match status" value="1"/>
</dbReference>
<comment type="subcellular location">
    <subcellularLocation>
        <location evidence="7">Secreted</location>
    </subcellularLocation>
    <subcellularLocation>
        <location evidence="7">Bacterial flagellum</location>
    </subcellularLocation>
</comment>
<organism evidence="11 12">
    <name type="scientific">Tatumella morbirosei</name>
    <dbReference type="NCBI Taxonomy" id="642227"/>
    <lineage>
        <taxon>Bacteria</taxon>
        <taxon>Pseudomonadati</taxon>
        <taxon>Pseudomonadota</taxon>
        <taxon>Gammaproteobacteria</taxon>
        <taxon>Enterobacterales</taxon>
        <taxon>Erwiniaceae</taxon>
        <taxon>Tatumella</taxon>
    </lineage>
</organism>
<dbReference type="Proteomes" id="UP000029577">
    <property type="component" value="Unassembled WGS sequence"/>
</dbReference>
<dbReference type="PANTHER" id="PTHR30288">
    <property type="entry name" value="FLAGELLAR CAP/ASSEMBLY PROTEIN FLID"/>
    <property type="match status" value="1"/>
</dbReference>
<dbReference type="GO" id="GO:0007155">
    <property type="term" value="P:cell adhesion"/>
    <property type="evidence" value="ECO:0007669"/>
    <property type="project" value="InterPro"/>
</dbReference>
<comment type="subunit">
    <text evidence="2 7">Homopentamer.</text>
</comment>
<dbReference type="InterPro" id="IPR003481">
    <property type="entry name" value="FliD_N"/>
</dbReference>
<evidence type="ECO:0000313" key="12">
    <source>
        <dbReference type="Proteomes" id="UP000029577"/>
    </source>
</evidence>
<reference evidence="11" key="1">
    <citation type="submission" date="2014-12" db="EMBL/GenBank/DDBJ databases">
        <title>The draft genome of the Tatumella morbirosei type strain, LMG23360T isolated from pineapple rot.</title>
        <authorList>
            <person name="Smits T.H."/>
            <person name="Palmer M."/>
            <person name="Venter S.N."/>
            <person name="Duffy B."/>
            <person name="Steenkamp E.T."/>
            <person name="Chan W.Y."/>
            <person name="Coutinho T.A."/>
            <person name="Coetzee M.P."/>
            <person name="De Maayer P."/>
        </authorList>
    </citation>
    <scope>NUCLEOTIDE SEQUENCE [LARGE SCALE GENOMIC DNA]</scope>
    <source>
        <strain evidence="11">LMG 23360</strain>
    </source>
</reference>
<feature type="coiled-coil region" evidence="7">
    <location>
        <begin position="410"/>
        <end position="444"/>
    </location>
</feature>
<evidence type="ECO:0000259" key="9">
    <source>
        <dbReference type="Pfam" id="PF02465"/>
    </source>
</evidence>
<evidence type="ECO:0000256" key="7">
    <source>
        <dbReference type="RuleBase" id="RU362066"/>
    </source>
</evidence>
<dbReference type="GO" id="GO:0009421">
    <property type="term" value="C:bacterial-type flagellum filament cap"/>
    <property type="evidence" value="ECO:0007669"/>
    <property type="project" value="InterPro"/>
</dbReference>